<name>A0ABD2N4K7_9CUCU</name>
<dbReference type="EMBL" id="JABFTP020000062">
    <property type="protein sequence ID" value="KAL3273666.1"/>
    <property type="molecule type" value="Genomic_DNA"/>
</dbReference>
<sequence>MSSSEIFTCPILGNSEKLPEDQLLSIQDVLMYCNHIREERKSNVQFEPSFSEIAKTVASDKSTSSAESSTYEPSYRQKRNVNTGGNHNQNRIELKETALSCQRYNISSRAGAALVTSTSIDSGLHTKIGRKLITDKNKIQCLLPNADDLIMENFLHHRAYILEVPINVKTIGLLEYHEG</sequence>
<keyword evidence="3" id="KW-1185">Reference proteome</keyword>
<evidence type="ECO:0000313" key="3">
    <source>
        <dbReference type="Proteomes" id="UP001516400"/>
    </source>
</evidence>
<evidence type="ECO:0000256" key="1">
    <source>
        <dbReference type="SAM" id="MobiDB-lite"/>
    </source>
</evidence>
<dbReference type="AlphaFoldDB" id="A0ABD2N4K7"/>
<gene>
    <name evidence="2" type="ORF">HHI36_015096</name>
</gene>
<reference evidence="2 3" key="1">
    <citation type="journal article" date="2021" name="BMC Biol.">
        <title>Horizontally acquired antibacterial genes associated with adaptive radiation of ladybird beetles.</title>
        <authorList>
            <person name="Li H.S."/>
            <person name="Tang X.F."/>
            <person name="Huang Y.H."/>
            <person name="Xu Z.Y."/>
            <person name="Chen M.L."/>
            <person name="Du X.Y."/>
            <person name="Qiu B.Y."/>
            <person name="Chen P.T."/>
            <person name="Zhang W."/>
            <person name="Slipinski A."/>
            <person name="Escalona H.E."/>
            <person name="Waterhouse R.M."/>
            <person name="Zwick A."/>
            <person name="Pang H."/>
        </authorList>
    </citation>
    <scope>NUCLEOTIDE SEQUENCE [LARGE SCALE GENOMIC DNA]</scope>
    <source>
        <strain evidence="2">SYSU2018</strain>
    </source>
</reference>
<comment type="caution">
    <text evidence="2">The sequence shown here is derived from an EMBL/GenBank/DDBJ whole genome shotgun (WGS) entry which is preliminary data.</text>
</comment>
<organism evidence="2 3">
    <name type="scientific">Cryptolaemus montrouzieri</name>
    <dbReference type="NCBI Taxonomy" id="559131"/>
    <lineage>
        <taxon>Eukaryota</taxon>
        <taxon>Metazoa</taxon>
        <taxon>Ecdysozoa</taxon>
        <taxon>Arthropoda</taxon>
        <taxon>Hexapoda</taxon>
        <taxon>Insecta</taxon>
        <taxon>Pterygota</taxon>
        <taxon>Neoptera</taxon>
        <taxon>Endopterygota</taxon>
        <taxon>Coleoptera</taxon>
        <taxon>Polyphaga</taxon>
        <taxon>Cucujiformia</taxon>
        <taxon>Coccinelloidea</taxon>
        <taxon>Coccinellidae</taxon>
        <taxon>Scymninae</taxon>
        <taxon>Scymnini</taxon>
        <taxon>Cryptolaemus</taxon>
    </lineage>
</organism>
<dbReference type="Proteomes" id="UP001516400">
    <property type="component" value="Unassembled WGS sequence"/>
</dbReference>
<feature type="region of interest" description="Disordered" evidence="1">
    <location>
        <begin position="57"/>
        <end position="89"/>
    </location>
</feature>
<accession>A0ABD2N4K7</accession>
<feature type="compositionally biased region" description="Polar residues" evidence="1">
    <location>
        <begin position="80"/>
        <end position="89"/>
    </location>
</feature>
<protein>
    <submittedName>
        <fullName evidence="2">Uncharacterized protein</fullName>
    </submittedName>
</protein>
<proteinExistence type="predicted"/>
<feature type="compositionally biased region" description="Low complexity" evidence="1">
    <location>
        <begin position="59"/>
        <end position="74"/>
    </location>
</feature>
<evidence type="ECO:0000313" key="2">
    <source>
        <dbReference type="EMBL" id="KAL3273666.1"/>
    </source>
</evidence>